<dbReference type="AlphaFoldDB" id="A0A367WD37"/>
<gene>
    <name evidence="1" type="ORF">TH25_25320</name>
</gene>
<reference evidence="1 2" key="1">
    <citation type="submission" date="2014-07" db="EMBL/GenBank/DDBJ databases">
        <title>Draft genome sequence of Thalassospira profundimaris S25-3-2.</title>
        <authorList>
            <person name="Lai Q."/>
            <person name="Shao Z."/>
        </authorList>
    </citation>
    <scope>NUCLEOTIDE SEQUENCE [LARGE SCALE GENOMIC DNA]</scope>
    <source>
        <strain evidence="1 2">S25-3-2</strain>
    </source>
</reference>
<evidence type="ECO:0000313" key="2">
    <source>
        <dbReference type="Proteomes" id="UP000252517"/>
    </source>
</evidence>
<evidence type="ECO:0000313" key="1">
    <source>
        <dbReference type="EMBL" id="RCK39333.1"/>
    </source>
</evidence>
<protein>
    <submittedName>
        <fullName evidence="1">Uncharacterized protein</fullName>
    </submittedName>
</protein>
<name>A0A367WD37_9PROT</name>
<sequence length="86" mass="9902">MTGKLSMSGLIVCEKNPSRQQRGKRMIQLSQAVAKYNYQGLTYSKLFSAINQGALRLYRRRLDAENLLSYFHLDEAQLSKWYLGPS</sequence>
<dbReference type="EMBL" id="JPWH01000051">
    <property type="protein sequence ID" value="RCK39333.1"/>
    <property type="molecule type" value="Genomic_DNA"/>
</dbReference>
<proteinExistence type="predicted"/>
<accession>A0A367WD37</accession>
<comment type="caution">
    <text evidence="1">The sequence shown here is derived from an EMBL/GenBank/DDBJ whole genome shotgun (WGS) entry which is preliminary data.</text>
</comment>
<dbReference type="Proteomes" id="UP000252517">
    <property type="component" value="Unassembled WGS sequence"/>
</dbReference>
<organism evidence="1 2">
    <name type="scientific">Thalassospira profundimaris</name>
    <dbReference type="NCBI Taxonomy" id="502049"/>
    <lineage>
        <taxon>Bacteria</taxon>
        <taxon>Pseudomonadati</taxon>
        <taxon>Pseudomonadota</taxon>
        <taxon>Alphaproteobacteria</taxon>
        <taxon>Rhodospirillales</taxon>
        <taxon>Thalassospiraceae</taxon>
        <taxon>Thalassospira</taxon>
    </lineage>
</organism>